<protein>
    <submittedName>
        <fullName evidence="2">Uncharacterized protein</fullName>
    </submittedName>
</protein>
<feature type="region of interest" description="Disordered" evidence="1">
    <location>
        <begin position="1"/>
        <end position="21"/>
    </location>
</feature>
<dbReference type="AlphaFoldDB" id="A0A540LFB0"/>
<sequence>MVATAYPRISQPPDPPSTADHPLHMLHLHIAIDKRQSAREKPTNRKKLREILEQHRRKRQTTRRTWWCGRHPSRIQHQNSTHELTRKHS</sequence>
<proteinExistence type="predicted"/>
<keyword evidence="3" id="KW-1185">Reference proteome</keyword>
<comment type="caution">
    <text evidence="2">The sequence shown here is derived from an EMBL/GenBank/DDBJ whole genome shotgun (WGS) entry which is preliminary data.</text>
</comment>
<accession>A0A540LFB0</accession>
<evidence type="ECO:0000313" key="2">
    <source>
        <dbReference type="EMBL" id="TQD85163.1"/>
    </source>
</evidence>
<reference evidence="2 3" key="1">
    <citation type="journal article" date="2019" name="G3 (Bethesda)">
        <title>Sequencing of a Wild Apple (Malus baccata) Genome Unravels the Differences Between Cultivated and Wild Apple Species Regarding Disease Resistance and Cold Tolerance.</title>
        <authorList>
            <person name="Chen X."/>
        </authorList>
    </citation>
    <scope>NUCLEOTIDE SEQUENCE [LARGE SCALE GENOMIC DNA]</scope>
    <source>
        <strain evidence="3">cv. Shandingzi</strain>
        <tissue evidence="2">Leaves</tissue>
    </source>
</reference>
<name>A0A540LFB0_MALBA</name>
<organism evidence="2 3">
    <name type="scientific">Malus baccata</name>
    <name type="common">Siberian crab apple</name>
    <name type="synonym">Pyrus baccata</name>
    <dbReference type="NCBI Taxonomy" id="106549"/>
    <lineage>
        <taxon>Eukaryota</taxon>
        <taxon>Viridiplantae</taxon>
        <taxon>Streptophyta</taxon>
        <taxon>Embryophyta</taxon>
        <taxon>Tracheophyta</taxon>
        <taxon>Spermatophyta</taxon>
        <taxon>Magnoliopsida</taxon>
        <taxon>eudicotyledons</taxon>
        <taxon>Gunneridae</taxon>
        <taxon>Pentapetalae</taxon>
        <taxon>rosids</taxon>
        <taxon>fabids</taxon>
        <taxon>Rosales</taxon>
        <taxon>Rosaceae</taxon>
        <taxon>Amygdaloideae</taxon>
        <taxon>Maleae</taxon>
        <taxon>Malus</taxon>
    </lineage>
</organism>
<evidence type="ECO:0000256" key="1">
    <source>
        <dbReference type="SAM" id="MobiDB-lite"/>
    </source>
</evidence>
<dbReference type="EMBL" id="VIEB01000609">
    <property type="protein sequence ID" value="TQD85163.1"/>
    <property type="molecule type" value="Genomic_DNA"/>
</dbReference>
<gene>
    <name evidence="2" type="ORF">C1H46_029251</name>
</gene>
<evidence type="ECO:0000313" key="3">
    <source>
        <dbReference type="Proteomes" id="UP000315295"/>
    </source>
</evidence>
<dbReference type="Proteomes" id="UP000315295">
    <property type="component" value="Unassembled WGS sequence"/>
</dbReference>
<feature type="region of interest" description="Disordered" evidence="1">
    <location>
        <begin position="55"/>
        <end position="89"/>
    </location>
</feature>